<evidence type="ECO:0000313" key="7">
    <source>
        <dbReference type="Proteomes" id="UP000673552"/>
    </source>
</evidence>
<evidence type="ECO:0000256" key="1">
    <source>
        <dbReference type="ARBA" id="ARBA00022723"/>
    </source>
</evidence>
<dbReference type="GO" id="GO:0005689">
    <property type="term" value="C:U12-type spliceosomal complex"/>
    <property type="evidence" value="ECO:0007669"/>
    <property type="project" value="TreeGrafter"/>
</dbReference>
<evidence type="ECO:0000256" key="4">
    <source>
        <dbReference type="SAM" id="MobiDB-lite"/>
    </source>
</evidence>
<keyword evidence="3" id="KW-0862">Zinc</keyword>
<name>A0A836HMJ1_9TRYP</name>
<feature type="region of interest" description="Disordered" evidence="4">
    <location>
        <begin position="201"/>
        <end position="250"/>
    </location>
</feature>
<evidence type="ECO:0000313" key="6">
    <source>
        <dbReference type="EMBL" id="KAG5479353.1"/>
    </source>
</evidence>
<dbReference type="GeneID" id="92514623"/>
<dbReference type="GO" id="GO:0008270">
    <property type="term" value="F:zinc ion binding"/>
    <property type="evidence" value="ECO:0007669"/>
    <property type="project" value="UniProtKB-KW"/>
</dbReference>
<dbReference type="PANTHER" id="PTHR16465">
    <property type="entry name" value="NUCLEASE-RELATED"/>
    <property type="match status" value="1"/>
</dbReference>
<dbReference type="Proteomes" id="UP000673552">
    <property type="component" value="Chromosome 21"/>
</dbReference>
<dbReference type="Pfam" id="PF06220">
    <property type="entry name" value="zf-U1"/>
    <property type="match status" value="1"/>
</dbReference>
<dbReference type="EMBL" id="JAFEUZ010000021">
    <property type="protein sequence ID" value="KAG5479353.1"/>
    <property type="molecule type" value="Genomic_DNA"/>
</dbReference>
<sequence length="250" mass="27237">MDSAPVAAPSAAASTDQHSHLNGSGNGALSAGQLSEAEIKRIRQRRRLASKTPEQRRKLLQYQRRHNEKDERLYYCDYCDLFVSSRHRAWMTHVRSARHMDAFQSYYDLVAHAESVWMTEINREVELARSREVHRLQQRSAGMGAATPLAAQCIAPGIVVGGAPAIAPGRLPPPPPLPHTPHGEAQVSRPVTIRVGSQTILPPAAPAASSAAVATPSTDAERRRKSANEPPAVHAMNSETPHQHGDAPRC</sequence>
<protein>
    <recommendedName>
        <fullName evidence="5">U1-C C2H2-type zinc finger domain-containing protein</fullName>
    </recommendedName>
</protein>
<accession>A0A836HMJ1</accession>
<feature type="compositionally biased region" description="Low complexity" evidence="4">
    <location>
        <begin position="1"/>
        <end position="14"/>
    </location>
</feature>
<dbReference type="RefSeq" id="XP_067178908.1">
    <property type="nucleotide sequence ID" value="XM_067322111.1"/>
</dbReference>
<dbReference type="InterPro" id="IPR036236">
    <property type="entry name" value="Znf_C2H2_sf"/>
</dbReference>
<evidence type="ECO:0000259" key="5">
    <source>
        <dbReference type="Pfam" id="PF06220"/>
    </source>
</evidence>
<dbReference type="InterPro" id="IPR013085">
    <property type="entry name" value="U1-CZ_Znf_C2H2"/>
</dbReference>
<keyword evidence="1" id="KW-0479">Metal-binding</keyword>
<feature type="compositionally biased region" description="Basic and acidic residues" evidence="4">
    <location>
        <begin position="241"/>
        <end position="250"/>
    </location>
</feature>
<dbReference type="OrthoDB" id="261448at2759"/>
<evidence type="ECO:0000256" key="2">
    <source>
        <dbReference type="ARBA" id="ARBA00022771"/>
    </source>
</evidence>
<dbReference type="SUPFAM" id="SSF57667">
    <property type="entry name" value="beta-beta-alpha zinc fingers"/>
    <property type="match status" value="1"/>
</dbReference>
<keyword evidence="7" id="KW-1185">Reference proteome</keyword>
<gene>
    <name evidence="6" type="ORF">LSCM1_04611</name>
</gene>
<proteinExistence type="predicted"/>
<dbReference type="PANTHER" id="PTHR16465:SF0">
    <property type="entry name" value="ZINC FINGER MATRIN-TYPE PROTEIN 5"/>
    <property type="match status" value="1"/>
</dbReference>
<feature type="compositionally biased region" description="Low complexity" evidence="4">
    <location>
        <begin position="206"/>
        <end position="218"/>
    </location>
</feature>
<dbReference type="AlphaFoldDB" id="A0A836HMJ1"/>
<comment type="caution">
    <text evidence="6">The sequence shown here is derived from an EMBL/GenBank/DDBJ whole genome shotgun (WGS) entry which is preliminary data.</text>
</comment>
<reference evidence="6 7" key="1">
    <citation type="submission" date="2021-03" db="EMBL/GenBank/DDBJ databases">
        <title>Leishmania (Mundinia) martiniquensis Genome sequencing and assembly.</title>
        <authorList>
            <person name="Almutairi H."/>
            <person name="Gatherer D."/>
        </authorList>
    </citation>
    <scope>NUCLEOTIDE SEQUENCE [LARGE SCALE GENOMIC DNA]</scope>
    <source>
        <strain evidence="6">LSCM1</strain>
    </source>
</reference>
<feature type="region of interest" description="Disordered" evidence="4">
    <location>
        <begin position="1"/>
        <end position="32"/>
    </location>
</feature>
<feature type="domain" description="U1-C C2H2-type zinc finger" evidence="5">
    <location>
        <begin position="74"/>
        <end position="107"/>
    </location>
</feature>
<organism evidence="6 7">
    <name type="scientific">Leishmania martiniquensis</name>
    <dbReference type="NCBI Taxonomy" id="1580590"/>
    <lineage>
        <taxon>Eukaryota</taxon>
        <taxon>Discoba</taxon>
        <taxon>Euglenozoa</taxon>
        <taxon>Kinetoplastea</taxon>
        <taxon>Metakinetoplastina</taxon>
        <taxon>Trypanosomatida</taxon>
        <taxon>Trypanosomatidae</taxon>
        <taxon>Leishmaniinae</taxon>
        <taxon>Leishmania</taxon>
    </lineage>
</organism>
<keyword evidence="2" id="KW-0863">Zinc-finger</keyword>
<evidence type="ECO:0000256" key="3">
    <source>
        <dbReference type="ARBA" id="ARBA00022833"/>
    </source>
</evidence>
<dbReference type="KEGG" id="lmat:92514623"/>